<name>A0AAU9PA44_9ASTR</name>
<dbReference type="Proteomes" id="UP001157418">
    <property type="component" value="Unassembled WGS sequence"/>
</dbReference>
<reference evidence="4 5" key="1">
    <citation type="submission" date="2022-01" db="EMBL/GenBank/DDBJ databases">
        <authorList>
            <person name="Xiong W."/>
            <person name="Schranz E."/>
        </authorList>
    </citation>
    <scope>NUCLEOTIDE SEQUENCE [LARGE SCALE GENOMIC DNA]</scope>
</reference>
<dbReference type="AlphaFoldDB" id="A0AAU9PA44"/>
<feature type="region of interest" description="Disordered" evidence="3">
    <location>
        <begin position="21"/>
        <end position="53"/>
    </location>
</feature>
<dbReference type="EMBL" id="CAKMRJ010005523">
    <property type="protein sequence ID" value="CAH1446883.1"/>
    <property type="molecule type" value="Genomic_DNA"/>
</dbReference>
<evidence type="ECO:0000256" key="3">
    <source>
        <dbReference type="SAM" id="MobiDB-lite"/>
    </source>
</evidence>
<evidence type="ECO:0000256" key="2">
    <source>
        <dbReference type="ARBA" id="ARBA00022737"/>
    </source>
</evidence>
<dbReference type="PANTHER" id="PTHR44472:SF1">
    <property type="entry name" value="DDB1 AND CUL4 ASSOCIATED FACTOR 4"/>
    <property type="match status" value="1"/>
</dbReference>
<keyword evidence="2" id="KW-0677">Repeat</keyword>
<keyword evidence="1" id="KW-0853">WD repeat</keyword>
<evidence type="ECO:0000256" key="1">
    <source>
        <dbReference type="ARBA" id="ARBA00022574"/>
    </source>
</evidence>
<feature type="compositionally biased region" description="Low complexity" evidence="3">
    <location>
        <begin position="27"/>
        <end position="39"/>
    </location>
</feature>
<comment type="caution">
    <text evidence="4">The sequence shown here is derived from an EMBL/GenBank/DDBJ whole genome shotgun (WGS) entry which is preliminary data.</text>
</comment>
<keyword evidence="5" id="KW-1185">Reference proteome</keyword>
<organism evidence="4 5">
    <name type="scientific">Lactuca virosa</name>
    <dbReference type="NCBI Taxonomy" id="75947"/>
    <lineage>
        <taxon>Eukaryota</taxon>
        <taxon>Viridiplantae</taxon>
        <taxon>Streptophyta</taxon>
        <taxon>Embryophyta</taxon>
        <taxon>Tracheophyta</taxon>
        <taxon>Spermatophyta</taxon>
        <taxon>Magnoliopsida</taxon>
        <taxon>eudicotyledons</taxon>
        <taxon>Gunneridae</taxon>
        <taxon>Pentapetalae</taxon>
        <taxon>asterids</taxon>
        <taxon>campanulids</taxon>
        <taxon>Asterales</taxon>
        <taxon>Asteraceae</taxon>
        <taxon>Cichorioideae</taxon>
        <taxon>Cichorieae</taxon>
        <taxon>Lactucinae</taxon>
        <taxon>Lactuca</taxon>
    </lineage>
</organism>
<proteinExistence type="predicted"/>
<gene>
    <name evidence="4" type="ORF">LVIROSA_LOCUS32538</name>
</gene>
<dbReference type="PANTHER" id="PTHR44472">
    <property type="entry name" value="DDB1- AND CUL4-ASSOCIATED FACTOR 4-RELATED"/>
    <property type="match status" value="1"/>
</dbReference>
<accession>A0AAU9PA44</accession>
<sequence length="104" mass="11944">MPQDLPGFYYDAEKNIYFPVKSPIPGSSSRNNSSASTSAQKPPPNPTTRRHMQPKLSRLKMLHVKELCGNSISCKKKVNFQEQYQKIHTSKPIIWKYKGLLMLH</sequence>
<dbReference type="InterPro" id="IPR052254">
    <property type="entry name" value="CUL4-DDB1_E3_ligase_receptor"/>
</dbReference>
<evidence type="ECO:0000313" key="4">
    <source>
        <dbReference type="EMBL" id="CAH1446883.1"/>
    </source>
</evidence>
<protein>
    <submittedName>
        <fullName evidence="4">Uncharacterized protein</fullName>
    </submittedName>
</protein>
<evidence type="ECO:0000313" key="5">
    <source>
        <dbReference type="Proteomes" id="UP001157418"/>
    </source>
</evidence>